<evidence type="ECO:0000313" key="2">
    <source>
        <dbReference type="EMBL" id="THH09253.1"/>
    </source>
</evidence>
<evidence type="ECO:0000259" key="1">
    <source>
        <dbReference type="Pfam" id="PF09820"/>
    </source>
</evidence>
<proteinExistence type="predicted"/>
<protein>
    <recommendedName>
        <fullName evidence="1">AAA-ATPase-like domain-containing protein</fullName>
    </recommendedName>
</protein>
<dbReference type="EMBL" id="SGPK01000070">
    <property type="protein sequence ID" value="THH09253.1"/>
    <property type="molecule type" value="Genomic_DNA"/>
</dbReference>
<name>A0A4V6S196_9AGAM</name>
<comment type="caution">
    <text evidence="2">The sequence shown here is derived from an EMBL/GenBank/DDBJ whole genome shotgun (WGS) entry which is preliminary data.</text>
</comment>
<keyword evidence="3" id="KW-1185">Reference proteome</keyword>
<dbReference type="Pfam" id="PF09820">
    <property type="entry name" value="AAA-ATPase_like"/>
    <property type="match status" value="1"/>
</dbReference>
<reference evidence="2 3" key="1">
    <citation type="submission" date="2019-02" db="EMBL/GenBank/DDBJ databases">
        <title>Genome sequencing of the rare red list fungi Phellinidium pouzarii.</title>
        <authorList>
            <person name="Buettner E."/>
            <person name="Kellner H."/>
        </authorList>
    </citation>
    <scope>NUCLEOTIDE SEQUENCE [LARGE SCALE GENOMIC DNA]</scope>
    <source>
        <strain evidence="2 3">DSM 108285</strain>
    </source>
</reference>
<organism evidence="2 3">
    <name type="scientific">Phellinidium pouzarii</name>
    <dbReference type="NCBI Taxonomy" id="167371"/>
    <lineage>
        <taxon>Eukaryota</taxon>
        <taxon>Fungi</taxon>
        <taxon>Dikarya</taxon>
        <taxon>Basidiomycota</taxon>
        <taxon>Agaricomycotina</taxon>
        <taxon>Agaricomycetes</taxon>
        <taxon>Hymenochaetales</taxon>
        <taxon>Hymenochaetaceae</taxon>
        <taxon>Phellinidium</taxon>
    </lineage>
</organism>
<gene>
    <name evidence="2" type="ORF">EW145_g2156</name>
</gene>
<evidence type="ECO:0000313" key="3">
    <source>
        <dbReference type="Proteomes" id="UP000308199"/>
    </source>
</evidence>
<feature type="domain" description="AAA-ATPase-like" evidence="1">
    <location>
        <begin position="66"/>
        <end position="153"/>
    </location>
</feature>
<sequence length="155" mass="17828">MCCPPVCLRPSSFSQLLALLSESMAKTRQTRRKETTPEQPQETATNCLVSVKDDLTTSVSDFVERMGYFDYVDKTPVILAFLKVSYPIHLVLRPRRCGKTTLLTMFRAFFEMGSQEDVEKRRKLFFAMPSLISMSPMFETYFAQHPVIYIDMSVS</sequence>
<dbReference type="Proteomes" id="UP000308199">
    <property type="component" value="Unassembled WGS sequence"/>
</dbReference>
<dbReference type="PANTHER" id="PTHR34825">
    <property type="entry name" value="CONSERVED PROTEIN, WITH A WEAK D-GALACTARATE DEHYDRATASE/ALTRONATE HYDROLASE DOMAIN"/>
    <property type="match status" value="1"/>
</dbReference>
<dbReference type="AlphaFoldDB" id="A0A4V6S196"/>
<dbReference type="InterPro" id="IPR018631">
    <property type="entry name" value="AAA-ATPase-like_dom"/>
</dbReference>
<accession>A0A4V6S196</accession>
<dbReference type="PANTHER" id="PTHR34825:SF1">
    <property type="entry name" value="AAA-ATPASE-LIKE DOMAIN-CONTAINING PROTEIN"/>
    <property type="match status" value="1"/>
</dbReference>
<dbReference type="OrthoDB" id="2143434at2759"/>